<gene>
    <name evidence="2" type="ORF">K1X11_019030</name>
</gene>
<name>A0ABZ1C684_9BACT</name>
<protein>
    <submittedName>
        <fullName evidence="2">PEP-CTERM sorting domain-containing protein</fullName>
    </submittedName>
</protein>
<organism evidence="2 3">
    <name type="scientific">Actomonas aquatica</name>
    <dbReference type="NCBI Taxonomy" id="2866162"/>
    <lineage>
        <taxon>Bacteria</taxon>
        <taxon>Pseudomonadati</taxon>
        <taxon>Verrucomicrobiota</taxon>
        <taxon>Opitutia</taxon>
        <taxon>Opitutales</taxon>
        <taxon>Opitutaceae</taxon>
        <taxon>Actomonas</taxon>
    </lineage>
</organism>
<dbReference type="InterPro" id="IPR013424">
    <property type="entry name" value="Ice-binding_C"/>
</dbReference>
<keyword evidence="1" id="KW-0472">Membrane</keyword>
<evidence type="ECO:0000313" key="2">
    <source>
        <dbReference type="EMBL" id="WRQ86912.1"/>
    </source>
</evidence>
<keyword evidence="3" id="KW-1185">Reference proteome</keyword>
<evidence type="ECO:0000313" key="3">
    <source>
        <dbReference type="Proteomes" id="UP000738431"/>
    </source>
</evidence>
<sequence length="223" mass="23713">MRRLILLFGALAWLGGAVHAQLVLSTSNTLGTYASFWQTSGGDWLPTETIDGDFANTNGWAISPQQATPQWMRWDVADGTAGVYTLTLSFNFGASHVLKSYSLSWSDDDASTWHTITDYTALQSVGGATLTVNESGLLSAGSLVTDQHVLTTSTLGAITNLRIDTPSLPGYSSSDNFVLTEFQASVSAVPEPANVALGAGALVMGWVLLRRRRRGRGRVSAAA</sequence>
<evidence type="ECO:0000256" key="1">
    <source>
        <dbReference type="SAM" id="Phobius"/>
    </source>
</evidence>
<keyword evidence="1" id="KW-0812">Transmembrane</keyword>
<dbReference type="RefSeq" id="WP_221030747.1">
    <property type="nucleotide sequence ID" value="NZ_CP139781.1"/>
</dbReference>
<dbReference type="EMBL" id="CP139781">
    <property type="protein sequence ID" value="WRQ86912.1"/>
    <property type="molecule type" value="Genomic_DNA"/>
</dbReference>
<feature type="transmembrane region" description="Helical" evidence="1">
    <location>
        <begin position="192"/>
        <end position="209"/>
    </location>
</feature>
<reference evidence="2 3" key="1">
    <citation type="submission" date="2021-08" db="EMBL/GenBank/DDBJ databases">
        <authorList>
            <person name="Zhang D."/>
            <person name="Zhang A."/>
            <person name="Wang L."/>
        </authorList>
    </citation>
    <scope>NUCLEOTIDE SEQUENCE [LARGE SCALE GENOMIC DNA]</scope>
    <source>
        <strain evidence="2 3">WL0086</strain>
    </source>
</reference>
<keyword evidence="1" id="KW-1133">Transmembrane helix</keyword>
<proteinExistence type="predicted"/>
<reference evidence="2 3" key="2">
    <citation type="submission" date="2023-12" db="EMBL/GenBank/DDBJ databases">
        <title>Description of an unclassified Opitutus bacterium of Verrucomicrobiota.</title>
        <authorList>
            <person name="Zhang D.-F."/>
        </authorList>
    </citation>
    <scope>NUCLEOTIDE SEQUENCE [LARGE SCALE GENOMIC DNA]</scope>
    <source>
        <strain evidence="2 3">WL0086</strain>
    </source>
</reference>
<dbReference type="NCBIfam" id="TIGR02595">
    <property type="entry name" value="PEP_CTERM"/>
    <property type="match status" value="1"/>
</dbReference>
<dbReference type="Proteomes" id="UP000738431">
    <property type="component" value="Chromosome"/>
</dbReference>
<accession>A0ABZ1C684</accession>